<feature type="domain" description="FAD/NAD(P)-binding" evidence="6">
    <location>
        <begin position="7"/>
        <end position="330"/>
    </location>
</feature>
<name>A0A1G2EVC7_9BACT</name>
<comment type="caution">
    <text evidence="7">The sequence shown here is derived from an EMBL/GenBank/DDBJ whole genome shotgun (WGS) entry which is preliminary data.</text>
</comment>
<comment type="cofactor">
    <cofactor evidence="1">
        <name>FAD</name>
        <dbReference type="ChEBI" id="CHEBI:57692"/>
    </cofactor>
</comment>
<keyword evidence="5" id="KW-0560">Oxidoreductase</keyword>
<dbReference type="AlphaFoldDB" id="A0A1G2EVC7"/>
<evidence type="ECO:0000256" key="4">
    <source>
        <dbReference type="ARBA" id="ARBA00022827"/>
    </source>
</evidence>
<proteinExistence type="inferred from homology"/>
<evidence type="ECO:0000256" key="2">
    <source>
        <dbReference type="ARBA" id="ARBA00005272"/>
    </source>
</evidence>
<reference evidence="7 8" key="1">
    <citation type="journal article" date="2016" name="Nat. Commun.">
        <title>Thousands of microbial genomes shed light on interconnected biogeochemical processes in an aquifer system.</title>
        <authorList>
            <person name="Anantharaman K."/>
            <person name="Brown C.T."/>
            <person name="Hug L.A."/>
            <person name="Sharon I."/>
            <person name="Castelle C.J."/>
            <person name="Probst A.J."/>
            <person name="Thomas B.C."/>
            <person name="Singh A."/>
            <person name="Wilkins M.J."/>
            <person name="Karaoz U."/>
            <person name="Brodie E.L."/>
            <person name="Williams K.H."/>
            <person name="Hubbard S.S."/>
            <person name="Banfield J.F."/>
        </authorList>
    </citation>
    <scope>NUCLEOTIDE SEQUENCE [LARGE SCALE GENOMIC DNA]</scope>
</reference>
<dbReference type="InterPro" id="IPR023753">
    <property type="entry name" value="FAD/NAD-binding_dom"/>
</dbReference>
<dbReference type="GO" id="GO:0019646">
    <property type="term" value="P:aerobic electron transport chain"/>
    <property type="evidence" value="ECO:0007669"/>
    <property type="project" value="TreeGrafter"/>
</dbReference>
<evidence type="ECO:0000256" key="1">
    <source>
        <dbReference type="ARBA" id="ARBA00001974"/>
    </source>
</evidence>
<dbReference type="PRINTS" id="PR00411">
    <property type="entry name" value="PNDRDTASEI"/>
</dbReference>
<organism evidence="7 8">
    <name type="scientific">Candidatus Niyogibacteria bacterium RIFCSPLOWO2_01_FULL_45_48</name>
    <dbReference type="NCBI Taxonomy" id="1801724"/>
    <lineage>
        <taxon>Bacteria</taxon>
        <taxon>Candidatus Niyogiibacteriota</taxon>
    </lineage>
</organism>
<protein>
    <recommendedName>
        <fullName evidence="6">FAD/NAD(P)-binding domain-containing protein</fullName>
    </recommendedName>
</protein>
<dbReference type="PANTHER" id="PTHR42913:SF3">
    <property type="entry name" value="64 KDA MITOCHONDRIAL NADH DEHYDROGENASE (EUROFUNG)"/>
    <property type="match status" value="1"/>
</dbReference>
<evidence type="ECO:0000256" key="5">
    <source>
        <dbReference type="ARBA" id="ARBA00023002"/>
    </source>
</evidence>
<keyword evidence="4" id="KW-0274">FAD</keyword>
<evidence type="ECO:0000313" key="8">
    <source>
        <dbReference type="Proteomes" id="UP000177486"/>
    </source>
</evidence>
<comment type="similarity">
    <text evidence="2">Belongs to the NADH dehydrogenase family.</text>
</comment>
<accession>A0A1G2EVC7</accession>
<keyword evidence="3" id="KW-0285">Flavoprotein</keyword>
<evidence type="ECO:0000259" key="6">
    <source>
        <dbReference type="Pfam" id="PF07992"/>
    </source>
</evidence>
<evidence type="ECO:0000256" key="3">
    <source>
        <dbReference type="ARBA" id="ARBA00022630"/>
    </source>
</evidence>
<dbReference type="PANTHER" id="PTHR42913">
    <property type="entry name" value="APOPTOSIS-INDUCING FACTOR 1"/>
    <property type="match status" value="1"/>
</dbReference>
<dbReference type="InterPro" id="IPR036188">
    <property type="entry name" value="FAD/NAD-bd_sf"/>
</dbReference>
<dbReference type="EMBL" id="MHMQ01000032">
    <property type="protein sequence ID" value="OGZ29764.1"/>
    <property type="molecule type" value="Genomic_DNA"/>
</dbReference>
<evidence type="ECO:0000313" key="7">
    <source>
        <dbReference type="EMBL" id="OGZ29764.1"/>
    </source>
</evidence>
<sequence length="410" mass="45405">MNKRVAVIVGGGFGGVRAALDLSRHKHDLKVVLVDKNGYHSYPADYYKLLSPSSDHKEHFGPAKFRLMFSSVSIPLPEIFEGIESVEILTDEAVGFDVRASLVKLASGGEIKYDWLILAPGSVTNFYGVPGLKSRALEFKTTSDSLNLRNAVDEVFERKGKREPINIVVGGGGFTGCEVASELVGYADSLSRIHGHPRDSVYVSIIEASPVLLGPLSDWAKRKTEARLKKLGVKIFLSDPIIDVMDGALRLKSGKEIRFDVLVWAAGVKANFLGEKIEGAELAKGSCLMVDEYLRVGNHENIFAVGDIAFCEGFDKKPMPMTSQTAVSQGQYVAYSIKRQLHGRKIFKYHPRESKFIMPLGGKYAITDLGFVKISGFLAWYLKRFVALKYFLSILPATKAFKVWWRGARF</sequence>
<dbReference type="Pfam" id="PF07992">
    <property type="entry name" value="Pyr_redox_2"/>
    <property type="match status" value="1"/>
</dbReference>
<dbReference type="GO" id="GO:0003955">
    <property type="term" value="F:NAD(P)H dehydrogenase (quinone) activity"/>
    <property type="evidence" value="ECO:0007669"/>
    <property type="project" value="TreeGrafter"/>
</dbReference>
<dbReference type="Gene3D" id="3.50.50.100">
    <property type="match status" value="1"/>
</dbReference>
<dbReference type="Proteomes" id="UP000177486">
    <property type="component" value="Unassembled WGS sequence"/>
</dbReference>
<dbReference type="PRINTS" id="PR00368">
    <property type="entry name" value="FADPNR"/>
</dbReference>
<dbReference type="InterPro" id="IPR051169">
    <property type="entry name" value="NADH-Q_oxidoreductase"/>
</dbReference>
<gene>
    <name evidence="7" type="ORF">A2931_00490</name>
</gene>
<dbReference type="SUPFAM" id="SSF51905">
    <property type="entry name" value="FAD/NAD(P)-binding domain"/>
    <property type="match status" value="1"/>
</dbReference>